<comment type="caution">
    <text evidence="2">The sequence shown here is derived from an EMBL/GenBank/DDBJ whole genome shotgun (WGS) entry which is preliminary data.</text>
</comment>
<feature type="compositionally biased region" description="Basic and acidic residues" evidence="1">
    <location>
        <begin position="48"/>
        <end position="59"/>
    </location>
</feature>
<organism evidence="2 3">
    <name type="scientific">Sphaerosporella brunnea</name>
    <dbReference type="NCBI Taxonomy" id="1250544"/>
    <lineage>
        <taxon>Eukaryota</taxon>
        <taxon>Fungi</taxon>
        <taxon>Dikarya</taxon>
        <taxon>Ascomycota</taxon>
        <taxon>Pezizomycotina</taxon>
        <taxon>Pezizomycetes</taxon>
        <taxon>Pezizales</taxon>
        <taxon>Pyronemataceae</taxon>
        <taxon>Sphaerosporella</taxon>
    </lineage>
</organism>
<dbReference type="OrthoDB" id="5353914at2759"/>
<dbReference type="InParanoid" id="A0A5J5EFP3"/>
<feature type="compositionally biased region" description="Basic residues" evidence="1">
    <location>
        <begin position="65"/>
        <end position="87"/>
    </location>
</feature>
<evidence type="ECO:0000313" key="2">
    <source>
        <dbReference type="EMBL" id="KAA8894512.1"/>
    </source>
</evidence>
<evidence type="ECO:0000256" key="1">
    <source>
        <dbReference type="SAM" id="MobiDB-lite"/>
    </source>
</evidence>
<dbReference type="Proteomes" id="UP000326924">
    <property type="component" value="Unassembled WGS sequence"/>
</dbReference>
<proteinExistence type="predicted"/>
<feature type="region of interest" description="Disordered" evidence="1">
    <location>
        <begin position="48"/>
        <end position="115"/>
    </location>
</feature>
<feature type="compositionally biased region" description="Basic residues" evidence="1">
    <location>
        <begin position="98"/>
        <end position="115"/>
    </location>
</feature>
<dbReference type="AlphaFoldDB" id="A0A5J5EFP3"/>
<accession>A0A5J5EFP3</accession>
<sequence>MTDEDTIRFLISCLKHSLSPPDFAKVGANAVWRKRPLTKSFAIKKKFNERGAYRGEHARGSQQRGRLRQRRRERLLGIRRLRRRRRPGPGGRGSVLRWRSRRRRRSKRRRREEEE</sequence>
<protein>
    <submittedName>
        <fullName evidence="2">Uncharacterized protein</fullName>
    </submittedName>
</protein>
<feature type="non-terminal residue" evidence="2">
    <location>
        <position position="115"/>
    </location>
</feature>
<name>A0A5J5EFP3_9PEZI</name>
<keyword evidence="3" id="KW-1185">Reference proteome</keyword>
<dbReference type="EMBL" id="VXIS01000335">
    <property type="protein sequence ID" value="KAA8894512.1"/>
    <property type="molecule type" value="Genomic_DNA"/>
</dbReference>
<evidence type="ECO:0000313" key="3">
    <source>
        <dbReference type="Proteomes" id="UP000326924"/>
    </source>
</evidence>
<reference evidence="2 3" key="1">
    <citation type="submission" date="2019-09" db="EMBL/GenBank/DDBJ databases">
        <title>Draft genome of the ectomycorrhizal ascomycete Sphaerosporella brunnea.</title>
        <authorList>
            <consortium name="DOE Joint Genome Institute"/>
            <person name="Benucci G.M."/>
            <person name="Marozzi G."/>
            <person name="Antonielli L."/>
            <person name="Sanchez S."/>
            <person name="Marco P."/>
            <person name="Wang X."/>
            <person name="Falini L.B."/>
            <person name="Barry K."/>
            <person name="Haridas S."/>
            <person name="Lipzen A."/>
            <person name="Labutti K."/>
            <person name="Grigoriev I.V."/>
            <person name="Murat C."/>
            <person name="Martin F."/>
            <person name="Albertini E."/>
            <person name="Donnini D."/>
            <person name="Bonito G."/>
        </authorList>
    </citation>
    <scope>NUCLEOTIDE SEQUENCE [LARGE SCALE GENOMIC DNA]</scope>
    <source>
        <strain evidence="2 3">Sb_GMNB300</strain>
    </source>
</reference>
<gene>
    <name evidence="2" type="ORF">FN846DRAFT_922923</name>
</gene>